<dbReference type="AlphaFoldDB" id="A0A9D1W342"/>
<dbReference type="EMBL" id="DXEU01000064">
    <property type="protein sequence ID" value="HIX51906.1"/>
    <property type="molecule type" value="Genomic_DNA"/>
</dbReference>
<dbReference type="InterPro" id="IPR002725">
    <property type="entry name" value="YgjP-like_metallopeptidase"/>
</dbReference>
<protein>
    <submittedName>
        <fullName evidence="2">M48 family metallopeptidase</fullName>
    </submittedName>
</protein>
<reference evidence="2" key="2">
    <citation type="submission" date="2021-04" db="EMBL/GenBank/DDBJ databases">
        <authorList>
            <person name="Gilroy R."/>
        </authorList>
    </citation>
    <scope>NUCLEOTIDE SEQUENCE</scope>
    <source>
        <strain evidence="2">ChiGjej4B4-12881</strain>
    </source>
</reference>
<reference evidence="2" key="1">
    <citation type="journal article" date="2021" name="PeerJ">
        <title>Extensive microbial diversity within the chicken gut microbiome revealed by metagenomics and culture.</title>
        <authorList>
            <person name="Gilroy R."/>
            <person name="Ravi A."/>
            <person name="Getino M."/>
            <person name="Pursley I."/>
            <person name="Horton D.L."/>
            <person name="Alikhan N.F."/>
            <person name="Baker D."/>
            <person name="Gharbi K."/>
            <person name="Hall N."/>
            <person name="Watson M."/>
            <person name="Adriaenssens E.M."/>
            <person name="Foster-Nyarko E."/>
            <person name="Jarju S."/>
            <person name="Secka A."/>
            <person name="Antonio M."/>
            <person name="Oren A."/>
            <person name="Chaudhuri R.R."/>
            <person name="La Ragione R."/>
            <person name="Hildebrand F."/>
            <person name="Pallen M.J."/>
        </authorList>
    </citation>
    <scope>NUCLEOTIDE SEQUENCE</scope>
    <source>
        <strain evidence="2">ChiGjej4B4-12881</strain>
    </source>
</reference>
<name>A0A9D1W342_9FIRM</name>
<evidence type="ECO:0000313" key="2">
    <source>
        <dbReference type="EMBL" id="HIX51906.1"/>
    </source>
</evidence>
<dbReference type="CDD" id="cd07344">
    <property type="entry name" value="M48_yhfN_like"/>
    <property type="match status" value="1"/>
</dbReference>
<dbReference type="Proteomes" id="UP000886780">
    <property type="component" value="Unassembled WGS sequence"/>
</dbReference>
<dbReference type="PANTHER" id="PTHR30399:SF1">
    <property type="entry name" value="UTP PYROPHOSPHATASE"/>
    <property type="match status" value="1"/>
</dbReference>
<comment type="caution">
    <text evidence="2">The sequence shown here is derived from an EMBL/GenBank/DDBJ whole genome shotgun (WGS) entry which is preliminary data.</text>
</comment>
<dbReference type="PANTHER" id="PTHR30399">
    <property type="entry name" value="UNCHARACTERIZED PROTEIN YGJP"/>
    <property type="match status" value="1"/>
</dbReference>
<proteinExistence type="predicted"/>
<gene>
    <name evidence="2" type="ORF">IAA28_03755</name>
</gene>
<dbReference type="Gene3D" id="3.30.2010.10">
    <property type="entry name" value="Metalloproteases ('zincins'), catalytic domain"/>
    <property type="match status" value="1"/>
</dbReference>
<dbReference type="InterPro" id="IPR053136">
    <property type="entry name" value="UTP_pyrophosphatase-like"/>
</dbReference>
<evidence type="ECO:0000313" key="3">
    <source>
        <dbReference type="Proteomes" id="UP000886780"/>
    </source>
</evidence>
<organism evidence="2 3">
    <name type="scientific">Candidatus Lachnoclostridium stercoripullorum</name>
    <dbReference type="NCBI Taxonomy" id="2838635"/>
    <lineage>
        <taxon>Bacteria</taxon>
        <taxon>Bacillati</taxon>
        <taxon>Bacillota</taxon>
        <taxon>Clostridia</taxon>
        <taxon>Lachnospirales</taxon>
        <taxon>Lachnospiraceae</taxon>
    </lineage>
</organism>
<feature type="domain" description="YgjP-like metallopeptidase" evidence="1">
    <location>
        <begin position="72"/>
        <end position="195"/>
    </location>
</feature>
<accession>A0A9D1W342</accession>
<sequence>MLKEILLTAPSPEGAISICVEVIYSDRRTLGLEVTAEGRVRARVPRRAGDRAVKEFVEKKKDWILEKYLLQKKRREERREAAGDRDYERDPALEARYRQLARRVIGQRVSYFAAKMGVTCGRISIREQKTRWGSCSGQGNLNFNWKLILMPPEILDYVVVHELAHRKQMNHSPAFWAEVERILPDWRERRRWLREKGGEV</sequence>
<evidence type="ECO:0000259" key="1">
    <source>
        <dbReference type="Pfam" id="PF01863"/>
    </source>
</evidence>
<dbReference type="Pfam" id="PF01863">
    <property type="entry name" value="YgjP-like"/>
    <property type="match status" value="1"/>
</dbReference>